<feature type="transmembrane region" description="Helical" evidence="2">
    <location>
        <begin position="102"/>
        <end position="126"/>
    </location>
</feature>
<reference evidence="4" key="1">
    <citation type="submission" date="2016-08" db="EMBL/GenBank/DDBJ databases">
        <title>Complete Genome Seqeunce of Paenibacillus sp. nov. IHBB 9852 from high altitute lake of Indian trans-Himalayas.</title>
        <authorList>
            <person name="Kiran S."/>
            <person name="Swarnkar M.K."/>
            <person name="Rana A."/>
            <person name="Tewari R."/>
            <person name="Gulati A."/>
        </authorList>
    </citation>
    <scope>NUCLEOTIDE SEQUENCE [LARGE SCALE GENOMIC DNA]</scope>
    <source>
        <strain evidence="4">IHBB 9852</strain>
    </source>
</reference>
<dbReference type="Pfam" id="PF02517">
    <property type="entry name" value="Rce1-like"/>
    <property type="match status" value="1"/>
</dbReference>
<feature type="transmembrane region" description="Helical" evidence="2">
    <location>
        <begin position="63"/>
        <end position="81"/>
    </location>
</feature>
<name>A0A1B2E779_9BACL</name>
<dbReference type="AlphaFoldDB" id="A0A1B2E779"/>
<dbReference type="KEGG" id="pib:BBD41_26320"/>
<feature type="transmembrane region" description="Helical" evidence="2">
    <location>
        <begin position="138"/>
        <end position="157"/>
    </location>
</feature>
<feature type="region of interest" description="Disordered" evidence="1">
    <location>
        <begin position="306"/>
        <end position="329"/>
    </location>
</feature>
<dbReference type="InterPro" id="IPR003675">
    <property type="entry name" value="Rce1/LyrA-like_dom"/>
</dbReference>
<evidence type="ECO:0000256" key="1">
    <source>
        <dbReference type="SAM" id="MobiDB-lite"/>
    </source>
</evidence>
<dbReference type="RefSeq" id="WP_099479609.1">
    <property type="nucleotide sequence ID" value="NZ_CP016809.1"/>
</dbReference>
<sequence length="329" mass="36349">MTLAADDNDQQVGNPRLLRRDDGRLHLFWRILLGWLAFVAGLGLAVVAATAGGSYGLSTLGQQILLAVVTTSVSVPLTYLLRRYADRRPWRGIGLSSPPSGLPYFLLGIGFIVLIMAVSLLLGSALGWLRIVDVHLPVPTLLVILINSMIAFFYEAFPEEITFRGYLYRNLNTRFPRWLALLLQIVLFVMAPIAITAWMVTIGIGTWDLITTEYIISLIVFSAALQLSRLVTNHLWMSIGFHLAWLEMVRYVIVPSSSAIVEVEYLSPLGSYLISIGSVIIGVIFLLIWSIRKDIDWNAIVPDSDPIPEPDQTSALPVEASNGGNEQTS</sequence>
<evidence type="ECO:0000313" key="4">
    <source>
        <dbReference type="EMBL" id="ANY75809.1"/>
    </source>
</evidence>
<keyword evidence="2" id="KW-0472">Membrane</keyword>
<dbReference type="GO" id="GO:0006508">
    <property type="term" value="P:proteolysis"/>
    <property type="evidence" value="ECO:0007669"/>
    <property type="project" value="UniProtKB-KW"/>
</dbReference>
<feature type="transmembrane region" description="Helical" evidence="2">
    <location>
        <begin position="210"/>
        <end position="228"/>
    </location>
</feature>
<dbReference type="EMBL" id="CP016809">
    <property type="protein sequence ID" value="ANY75809.1"/>
    <property type="molecule type" value="Genomic_DNA"/>
</dbReference>
<evidence type="ECO:0000256" key="2">
    <source>
        <dbReference type="SAM" id="Phobius"/>
    </source>
</evidence>
<proteinExistence type="predicted"/>
<keyword evidence="2" id="KW-0812">Transmembrane</keyword>
<dbReference type="GO" id="GO:0004175">
    <property type="term" value="F:endopeptidase activity"/>
    <property type="evidence" value="ECO:0007669"/>
    <property type="project" value="UniProtKB-ARBA"/>
</dbReference>
<organism evidence="4">
    <name type="scientific">Paenibacillus ihbetae</name>
    <dbReference type="NCBI Taxonomy" id="1870820"/>
    <lineage>
        <taxon>Bacteria</taxon>
        <taxon>Bacillati</taxon>
        <taxon>Bacillota</taxon>
        <taxon>Bacilli</taxon>
        <taxon>Bacillales</taxon>
        <taxon>Paenibacillaceae</taxon>
        <taxon>Paenibacillus</taxon>
    </lineage>
</organism>
<keyword evidence="2" id="KW-1133">Transmembrane helix</keyword>
<keyword evidence="4" id="KW-0378">Hydrolase</keyword>
<accession>A0A1B2E779</accession>
<evidence type="ECO:0000259" key="3">
    <source>
        <dbReference type="Pfam" id="PF02517"/>
    </source>
</evidence>
<gene>
    <name evidence="4" type="ORF">BBD41_26320</name>
</gene>
<feature type="transmembrane region" description="Helical" evidence="2">
    <location>
        <begin position="27"/>
        <end position="51"/>
    </location>
</feature>
<protein>
    <submittedName>
        <fullName evidence="4">CAAX protease</fullName>
    </submittedName>
</protein>
<feature type="transmembrane region" description="Helical" evidence="2">
    <location>
        <begin position="265"/>
        <end position="289"/>
    </location>
</feature>
<dbReference type="GO" id="GO:0080120">
    <property type="term" value="P:CAAX-box protein maturation"/>
    <property type="evidence" value="ECO:0007669"/>
    <property type="project" value="UniProtKB-ARBA"/>
</dbReference>
<dbReference type="PANTHER" id="PTHR39430:SF1">
    <property type="entry name" value="PROTEASE"/>
    <property type="match status" value="1"/>
</dbReference>
<feature type="transmembrane region" description="Helical" evidence="2">
    <location>
        <begin position="235"/>
        <end position="253"/>
    </location>
</feature>
<keyword evidence="4" id="KW-0645">Protease</keyword>
<dbReference type="PANTHER" id="PTHR39430">
    <property type="entry name" value="MEMBRANE-ASSOCIATED PROTEASE-RELATED"/>
    <property type="match status" value="1"/>
</dbReference>
<feature type="transmembrane region" description="Helical" evidence="2">
    <location>
        <begin position="178"/>
        <end position="204"/>
    </location>
</feature>
<feature type="domain" description="CAAX prenyl protease 2/Lysostaphin resistance protein A-like" evidence="3">
    <location>
        <begin position="145"/>
        <end position="245"/>
    </location>
</feature>